<evidence type="ECO:0000256" key="11">
    <source>
        <dbReference type="ARBA" id="ARBA00022726"/>
    </source>
</evidence>
<dbReference type="UniPathway" id="UPA00591">
    <property type="reaction ID" value="UER00648"/>
</dbReference>
<comment type="similarity">
    <text evidence="6 16">Belongs to the purine/pyrimidine phosphoribosyltransferase family.</text>
</comment>
<evidence type="ECO:0000256" key="13">
    <source>
        <dbReference type="ARBA" id="ARBA00022842"/>
    </source>
</evidence>
<evidence type="ECO:0000256" key="6">
    <source>
        <dbReference type="ARBA" id="ARBA00008391"/>
    </source>
</evidence>
<evidence type="ECO:0000256" key="1">
    <source>
        <dbReference type="ARBA" id="ARBA00001946"/>
    </source>
</evidence>
<organism evidence="18 19">
    <name type="scientific">Dehalobacter restrictus</name>
    <dbReference type="NCBI Taxonomy" id="55583"/>
    <lineage>
        <taxon>Bacteria</taxon>
        <taxon>Bacillati</taxon>
        <taxon>Bacillota</taxon>
        <taxon>Clostridia</taxon>
        <taxon>Eubacteriales</taxon>
        <taxon>Desulfitobacteriaceae</taxon>
        <taxon>Dehalobacter</taxon>
    </lineage>
</organism>
<evidence type="ECO:0000256" key="3">
    <source>
        <dbReference type="ARBA" id="ARBA00004496"/>
    </source>
</evidence>
<dbReference type="GO" id="GO:0000287">
    <property type="term" value="F:magnesium ion binding"/>
    <property type="evidence" value="ECO:0007669"/>
    <property type="project" value="TreeGrafter"/>
</dbReference>
<proteinExistence type="inferred from homology"/>
<dbReference type="NCBIfam" id="TIGR01203">
    <property type="entry name" value="HGPRTase"/>
    <property type="match status" value="1"/>
</dbReference>
<evidence type="ECO:0000256" key="9">
    <source>
        <dbReference type="ARBA" id="ARBA00022679"/>
    </source>
</evidence>
<reference evidence="18 19" key="1">
    <citation type="submission" date="2019-12" db="EMBL/GenBank/DDBJ databases">
        <title>Sequence classification of anaerobic respiratory reductive dehalogenases: First we see many, then we see few.</title>
        <authorList>
            <person name="Molenda O."/>
            <person name="Puentes Jacome L.A."/>
            <person name="Cao X."/>
            <person name="Nesbo C.L."/>
            <person name="Tang S."/>
            <person name="Morson N."/>
            <person name="Patron J."/>
            <person name="Lomheim L."/>
            <person name="Wishart D.S."/>
            <person name="Edwards E.A."/>
        </authorList>
    </citation>
    <scope>NUCLEOTIDE SEQUENCE [LARGE SCALE GENOMIC DNA]</scope>
    <source>
        <strain evidence="18 19">12DCA</strain>
    </source>
</reference>
<dbReference type="RefSeq" id="WP_158208341.1">
    <property type="nucleotide sequence ID" value="NZ_CP046996.1"/>
</dbReference>
<evidence type="ECO:0000256" key="12">
    <source>
        <dbReference type="ARBA" id="ARBA00022741"/>
    </source>
</evidence>
<dbReference type="Gene3D" id="3.40.50.2020">
    <property type="match status" value="1"/>
</dbReference>
<name>A0A857DJI6_9FIRM</name>
<keyword evidence="12 16" id="KW-0547">Nucleotide-binding</keyword>
<comment type="cofactor">
    <cofactor evidence="1 16">
        <name>Mg(2+)</name>
        <dbReference type="ChEBI" id="CHEBI:18420"/>
    </cofactor>
</comment>
<gene>
    <name evidence="18" type="primary">hpt</name>
    <name evidence="18" type="ORF">GQ588_10175</name>
</gene>
<keyword evidence="7 16" id="KW-0963">Cytoplasm</keyword>
<evidence type="ECO:0000256" key="2">
    <source>
        <dbReference type="ARBA" id="ARBA00002049"/>
    </source>
</evidence>
<dbReference type="PANTHER" id="PTHR43340:SF1">
    <property type="entry name" value="HYPOXANTHINE PHOSPHORIBOSYLTRANSFERASE"/>
    <property type="match status" value="1"/>
</dbReference>
<evidence type="ECO:0000256" key="15">
    <source>
        <dbReference type="ARBA" id="ARBA00049402"/>
    </source>
</evidence>
<dbReference type="GO" id="GO:0052657">
    <property type="term" value="F:guanine phosphoribosyltransferase activity"/>
    <property type="evidence" value="ECO:0007669"/>
    <property type="project" value="UniProtKB-ARBA"/>
</dbReference>
<evidence type="ECO:0000256" key="4">
    <source>
        <dbReference type="ARBA" id="ARBA00004669"/>
    </source>
</evidence>
<keyword evidence="9 16" id="KW-0808">Transferase</keyword>
<dbReference type="InterPro" id="IPR000836">
    <property type="entry name" value="PRTase_dom"/>
</dbReference>
<evidence type="ECO:0000313" key="19">
    <source>
        <dbReference type="Proteomes" id="UP000430508"/>
    </source>
</evidence>
<dbReference type="Pfam" id="PF00156">
    <property type="entry name" value="Pribosyltran"/>
    <property type="match status" value="1"/>
</dbReference>
<dbReference type="InterPro" id="IPR050408">
    <property type="entry name" value="HGPRT"/>
</dbReference>
<dbReference type="CDD" id="cd06223">
    <property type="entry name" value="PRTases_typeI"/>
    <property type="match status" value="1"/>
</dbReference>
<comment type="catalytic activity">
    <reaction evidence="14">
        <text>GMP + diphosphate = guanine + 5-phospho-alpha-D-ribose 1-diphosphate</text>
        <dbReference type="Rhea" id="RHEA:25424"/>
        <dbReference type="ChEBI" id="CHEBI:16235"/>
        <dbReference type="ChEBI" id="CHEBI:33019"/>
        <dbReference type="ChEBI" id="CHEBI:58017"/>
        <dbReference type="ChEBI" id="CHEBI:58115"/>
        <dbReference type="EC" id="2.4.2.8"/>
    </reaction>
    <physiologicalReaction direction="right-to-left" evidence="14">
        <dbReference type="Rhea" id="RHEA:25426"/>
    </physiologicalReaction>
</comment>
<evidence type="ECO:0000256" key="16">
    <source>
        <dbReference type="RuleBase" id="RU364099"/>
    </source>
</evidence>
<dbReference type="GO" id="GO:0032263">
    <property type="term" value="P:GMP salvage"/>
    <property type="evidence" value="ECO:0007669"/>
    <property type="project" value="TreeGrafter"/>
</dbReference>
<dbReference type="GO" id="GO:0006166">
    <property type="term" value="P:purine ribonucleoside salvage"/>
    <property type="evidence" value="ECO:0007669"/>
    <property type="project" value="UniProtKB-KW"/>
</dbReference>
<dbReference type="InterPro" id="IPR005904">
    <property type="entry name" value="Hxn_phspho_trans"/>
</dbReference>
<comment type="pathway">
    <text evidence="4 16">Purine metabolism; IMP biosynthesis via salvage pathway; IMP from hypoxanthine: step 1/1.</text>
</comment>
<evidence type="ECO:0000256" key="5">
    <source>
        <dbReference type="ARBA" id="ARBA00004676"/>
    </source>
</evidence>
<dbReference type="GO" id="GO:0046100">
    <property type="term" value="P:hypoxanthine metabolic process"/>
    <property type="evidence" value="ECO:0007669"/>
    <property type="project" value="TreeGrafter"/>
</dbReference>
<comment type="catalytic activity">
    <reaction evidence="15">
        <text>IMP + diphosphate = hypoxanthine + 5-phospho-alpha-D-ribose 1-diphosphate</text>
        <dbReference type="Rhea" id="RHEA:17973"/>
        <dbReference type="ChEBI" id="CHEBI:17368"/>
        <dbReference type="ChEBI" id="CHEBI:33019"/>
        <dbReference type="ChEBI" id="CHEBI:58017"/>
        <dbReference type="ChEBI" id="CHEBI:58053"/>
        <dbReference type="EC" id="2.4.2.8"/>
    </reaction>
    <physiologicalReaction direction="right-to-left" evidence="15">
        <dbReference type="Rhea" id="RHEA:17975"/>
    </physiologicalReaction>
</comment>
<keyword evidence="13 16" id="KW-0460">Magnesium</keyword>
<dbReference type="SUPFAM" id="SSF53271">
    <property type="entry name" value="PRTase-like"/>
    <property type="match status" value="1"/>
</dbReference>
<sequence>MNSNAVGKIIFTAEEIQRKVAETGRIIDTDYQGKELVVISVLKGSFYFLADLTRHLTVPLSIDFLSIRAFPDETNKTGIVRFAKDLDLSITGRHVLLVEDVVGTGLTLAYICQHLEAAKPASLKICTLLDNPSERLLTINIDYHCFLMPDQFVVGYGLDYQEKYRNLPYIAAYKREK</sequence>
<feature type="domain" description="Phosphoribosyltransferase" evidence="17">
    <location>
        <begin position="13"/>
        <end position="161"/>
    </location>
</feature>
<dbReference type="EC" id="2.4.2.8" evidence="16"/>
<dbReference type="GO" id="GO:0000166">
    <property type="term" value="F:nucleotide binding"/>
    <property type="evidence" value="ECO:0007669"/>
    <property type="project" value="UniProtKB-KW"/>
</dbReference>
<dbReference type="FunFam" id="3.40.50.2020:FF:000006">
    <property type="entry name" value="Hypoxanthine phosphoribosyltransferase"/>
    <property type="match status" value="1"/>
</dbReference>
<keyword evidence="8 16" id="KW-0328">Glycosyltransferase</keyword>
<comment type="subcellular location">
    <subcellularLocation>
        <location evidence="3 16">Cytoplasm</location>
    </subcellularLocation>
</comment>
<accession>A0A857DJI6</accession>
<evidence type="ECO:0000256" key="10">
    <source>
        <dbReference type="ARBA" id="ARBA00022723"/>
    </source>
</evidence>
<evidence type="ECO:0000256" key="14">
    <source>
        <dbReference type="ARBA" id="ARBA00048811"/>
    </source>
</evidence>
<evidence type="ECO:0000256" key="8">
    <source>
        <dbReference type="ARBA" id="ARBA00022676"/>
    </source>
</evidence>
<evidence type="ECO:0000313" key="18">
    <source>
        <dbReference type="EMBL" id="QHA00973.1"/>
    </source>
</evidence>
<dbReference type="GO" id="GO:0006178">
    <property type="term" value="P:guanine salvage"/>
    <property type="evidence" value="ECO:0007669"/>
    <property type="project" value="TreeGrafter"/>
</dbReference>
<dbReference type="GO" id="GO:0032264">
    <property type="term" value="P:IMP salvage"/>
    <property type="evidence" value="ECO:0007669"/>
    <property type="project" value="UniProtKB-UniPathway"/>
</dbReference>
<comment type="pathway">
    <text evidence="5">Purine metabolism; GMP biosynthesis via salvage pathway; GMP from guanine: step 1/1.</text>
</comment>
<dbReference type="Proteomes" id="UP000430508">
    <property type="component" value="Chromosome"/>
</dbReference>
<dbReference type="GO" id="GO:0004422">
    <property type="term" value="F:hypoxanthine phosphoribosyltransferase activity"/>
    <property type="evidence" value="ECO:0007669"/>
    <property type="project" value="InterPro"/>
</dbReference>
<evidence type="ECO:0000256" key="7">
    <source>
        <dbReference type="ARBA" id="ARBA00022490"/>
    </source>
</evidence>
<keyword evidence="11 16" id="KW-0660">Purine salvage</keyword>
<comment type="function">
    <text evidence="2">Purine salvage pathway enzyme that catalyzes the transfer of the ribosyl-5-phosphate group from 5-phospho-alpha-D-ribose 1-diphosphate (PRPP) to the N9 position of the 6-oxopurines hypoxanthine and guanine to form the corresponding ribonucleotides IMP (inosine 5'-monophosphate) and GMP (guanosine 5'-monophosphate), with the release of PPi.</text>
</comment>
<keyword evidence="10 16" id="KW-0479">Metal-binding</keyword>
<dbReference type="AlphaFoldDB" id="A0A857DJI6"/>
<dbReference type="GO" id="GO:0005829">
    <property type="term" value="C:cytosol"/>
    <property type="evidence" value="ECO:0007669"/>
    <property type="project" value="TreeGrafter"/>
</dbReference>
<dbReference type="InterPro" id="IPR029057">
    <property type="entry name" value="PRTase-like"/>
</dbReference>
<dbReference type="EMBL" id="CP046996">
    <property type="protein sequence ID" value="QHA00973.1"/>
    <property type="molecule type" value="Genomic_DNA"/>
</dbReference>
<evidence type="ECO:0000259" key="17">
    <source>
        <dbReference type="Pfam" id="PF00156"/>
    </source>
</evidence>
<dbReference type="PANTHER" id="PTHR43340">
    <property type="entry name" value="HYPOXANTHINE-GUANINE PHOSPHORIBOSYLTRANSFERASE"/>
    <property type="match status" value="1"/>
</dbReference>
<protein>
    <recommendedName>
        <fullName evidence="16">Hypoxanthine phosphoribosyltransferase</fullName>
        <ecNumber evidence="16">2.4.2.8</ecNumber>
    </recommendedName>
</protein>